<gene>
    <name evidence="2" type="ORF">Pan153_00410</name>
</gene>
<accession>A0A518FGF8</accession>
<protein>
    <submittedName>
        <fullName evidence="2">Uncharacterized protein</fullName>
    </submittedName>
</protein>
<evidence type="ECO:0000313" key="2">
    <source>
        <dbReference type="EMBL" id="QDV15427.1"/>
    </source>
</evidence>
<name>A0A518FGF8_9PLAN</name>
<evidence type="ECO:0000256" key="1">
    <source>
        <dbReference type="SAM" id="Phobius"/>
    </source>
</evidence>
<reference evidence="2 3" key="1">
    <citation type="submission" date="2019-02" db="EMBL/GenBank/DDBJ databases">
        <title>Deep-cultivation of Planctomycetes and their phenomic and genomic characterization uncovers novel biology.</title>
        <authorList>
            <person name="Wiegand S."/>
            <person name="Jogler M."/>
            <person name="Boedeker C."/>
            <person name="Pinto D."/>
            <person name="Vollmers J."/>
            <person name="Rivas-Marin E."/>
            <person name="Kohn T."/>
            <person name="Peeters S.H."/>
            <person name="Heuer A."/>
            <person name="Rast P."/>
            <person name="Oberbeckmann S."/>
            <person name="Bunk B."/>
            <person name="Jeske O."/>
            <person name="Meyerdierks A."/>
            <person name="Storesund J.E."/>
            <person name="Kallscheuer N."/>
            <person name="Luecker S."/>
            <person name="Lage O.M."/>
            <person name="Pohl T."/>
            <person name="Merkel B.J."/>
            <person name="Hornburger P."/>
            <person name="Mueller R.-W."/>
            <person name="Bruemmer F."/>
            <person name="Labrenz M."/>
            <person name="Spormann A.M."/>
            <person name="Op den Camp H."/>
            <person name="Overmann J."/>
            <person name="Amann R."/>
            <person name="Jetten M.S.M."/>
            <person name="Mascher T."/>
            <person name="Medema M.H."/>
            <person name="Devos D.P."/>
            <person name="Kaster A.-K."/>
            <person name="Ovreas L."/>
            <person name="Rohde M."/>
            <person name="Galperin M.Y."/>
            <person name="Jogler C."/>
        </authorList>
    </citation>
    <scope>NUCLEOTIDE SEQUENCE [LARGE SCALE GENOMIC DNA]</scope>
    <source>
        <strain evidence="2 3">Pan153</strain>
    </source>
</reference>
<organism evidence="2 3">
    <name type="scientific">Gimesia panareensis</name>
    <dbReference type="NCBI Taxonomy" id="2527978"/>
    <lineage>
        <taxon>Bacteria</taxon>
        <taxon>Pseudomonadati</taxon>
        <taxon>Planctomycetota</taxon>
        <taxon>Planctomycetia</taxon>
        <taxon>Planctomycetales</taxon>
        <taxon>Planctomycetaceae</taxon>
        <taxon>Gimesia</taxon>
    </lineage>
</organism>
<dbReference type="AlphaFoldDB" id="A0A518FGF8"/>
<evidence type="ECO:0000313" key="3">
    <source>
        <dbReference type="Proteomes" id="UP000320839"/>
    </source>
</evidence>
<keyword evidence="1" id="KW-0472">Membrane</keyword>
<feature type="transmembrane region" description="Helical" evidence="1">
    <location>
        <begin position="12"/>
        <end position="33"/>
    </location>
</feature>
<dbReference type="EMBL" id="CP036317">
    <property type="protein sequence ID" value="QDV15427.1"/>
    <property type="molecule type" value="Genomic_DNA"/>
</dbReference>
<sequence>MKKMVSMLHSLLIGPVTFCVGLMVILSVSLIWLNRMVEVDTSGRPLVHRKCVKNRHPITTEMIELTRELGWDENPDNLSKLDELAEYHRRMTTEVSSNDESLSLIKNIEVD</sequence>
<keyword evidence="1" id="KW-0812">Transmembrane</keyword>
<proteinExistence type="predicted"/>
<dbReference type="Proteomes" id="UP000320839">
    <property type="component" value="Chromosome"/>
</dbReference>
<keyword evidence="1" id="KW-1133">Transmembrane helix</keyword>